<reference evidence="3" key="3">
    <citation type="submission" date="2016-02" db="EMBL/GenBank/DDBJ databases">
        <title>Draft genome of pathogenic Streptomyces sp. in Japan.</title>
        <authorList>
            <person name="Tomihama T."/>
            <person name="Ikenaga M."/>
            <person name="Sakai M."/>
            <person name="Okubo T."/>
            <person name="Ikeda S."/>
        </authorList>
    </citation>
    <scope>NUCLEOTIDE SEQUENCE [LARGE SCALE GENOMIC DNA]</scope>
    <source>
        <strain evidence="3">S58</strain>
    </source>
</reference>
<keyword evidence="1" id="KW-0812">Transmembrane</keyword>
<feature type="transmembrane region" description="Helical" evidence="1">
    <location>
        <begin position="98"/>
        <end position="117"/>
    </location>
</feature>
<organism evidence="2 3">
    <name type="scientific">Streptomyces scabiei</name>
    <dbReference type="NCBI Taxonomy" id="1930"/>
    <lineage>
        <taxon>Bacteria</taxon>
        <taxon>Bacillati</taxon>
        <taxon>Actinomycetota</taxon>
        <taxon>Actinomycetes</taxon>
        <taxon>Kitasatosporales</taxon>
        <taxon>Streptomycetaceae</taxon>
        <taxon>Streptomyces</taxon>
    </lineage>
</organism>
<sequence length="118" mass="12248">MNRRIAALTSRPPVQGRVIAVLTDTSTDEDGHTSTSHTPVITFTTQEGITVTAYCTEGLPDPANSHGISVAIHYTPDDPAVFTPDLAAEHRSRSLDTACGVVALLLGVAAVVVGAVLV</sequence>
<dbReference type="RefSeq" id="WP_234385469.1">
    <property type="nucleotide sequence ID" value="NZ_BCMM01000001.1"/>
</dbReference>
<gene>
    <name evidence="2" type="ORF">SsS58_00418</name>
</gene>
<proteinExistence type="predicted"/>
<dbReference type="AlphaFoldDB" id="A0A117EBY1"/>
<keyword evidence="1" id="KW-1133">Transmembrane helix</keyword>
<accession>A0A117EBY1</accession>
<reference evidence="3" key="1">
    <citation type="submission" date="2015-11" db="EMBL/GenBank/DDBJ databases">
        <authorList>
            <consortium name="Cross-ministerial Strategic Innovation Promotion Program (SIP) consortium"/>
            <person name="Tomihama T."/>
            <person name="Ikenaga M."/>
            <person name="Sakai M."/>
            <person name="Okubo T."/>
            <person name="Ikeda S."/>
        </authorList>
    </citation>
    <scope>NUCLEOTIDE SEQUENCE [LARGE SCALE GENOMIC DNA]</scope>
    <source>
        <strain evidence="3">S58</strain>
    </source>
</reference>
<protein>
    <submittedName>
        <fullName evidence="2">Uncharacterized protein</fullName>
    </submittedName>
</protein>
<reference evidence="2 3" key="2">
    <citation type="journal article" date="2016" name="Genome Announc.">
        <title>Draft Genome Sequences of Streptomyces scabiei S58, Streptomyces turgidiscabies T45, and Streptomyces acidiscabies a10, the Pathogens of Potato Common Scab, Isolated in Japan.</title>
        <authorList>
            <person name="Tomihama T."/>
            <person name="Nishi Y."/>
            <person name="Sakai M."/>
            <person name="Ikenaga M."/>
            <person name="Okubo T."/>
            <person name="Ikeda S."/>
        </authorList>
    </citation>
    <scope>NUCLEOTIDE SEQUENCE [LARGE SCALE GENOMIC DNA]</scope>
    <source>
        <strain evidence="2 3">S58</strain>
    </source>
</reference>
<name>A0A117EBY1_STRSC</name>
<keyword evidence="1" id="KW-0472">Membrane</keyword>
<evidence type="ECO:0000313" key="3">
    <source>
        <dbReference type="Proteomes" id="UP000067448"/>
    </source>
</evidence>
<comment type="caution">
    <text evidence="2">The sequence shown here is derived from an EMBL/GenBank/DDBJ whole genome shotgun (WGS) entry which is preliminary data.</text>
</comment>
<evidence type="ECO:0000313" key="2">
    <source>
        <dbReference type="EMBL" id="GAQ60078.1"/>
    </source>
</evidence>
<evidence type="ECO:0000256" key="1">
    <source>
        <dbReference type="SAM" id="Phobius"/>
    </source>
</evidence>
<dbReference type="EMBL" id="BCMM01000001">
    <property type="protein sequence ID" value="GAQ60078.1"/>
    <property type="molecule type" value="Genomic_DNA"/>
</dbReference>
<dbReference type="Proteomes" id="UP000067448">
    <property type="component" value="Unassembled WGS sequence"/>
</dbReference>